<dbReference type="KEGG" id="epa:114575902"/>
<dbReference type="OMA" id="NTEELVW"/>
<dbReference type="Proteomes" id="UP000887567">
    <property type="component" value="Unplaced"/>
</dbReference>
<dbReference type="GeneID" id="114575902"/>
<feature type="region of interest" description="Disordered" evidence="1">
    <location>
        <begin position="1"/>
        <end position="42"/>
    </location>
</feature>
<sequence length="190" mass="22491">MGNSSSSSNGGSKQKTGKDWQSKVYFDPHADQEGPRHEISKDDLEAVAGLPFTDYDQVRDIIQESEVIERIWAYKCPLFSFQMTQALLYHEFIVIRTNQWWWSIEKNTQGITVQRGMELASVKDHYRRGNRNTPIEEMAVDNARQNREMRDVLEWFFFENQLNQDYHWIKDNCQVFGNKLFNEFAANRRL</sequence>
<feature type="compositionally biased region" description="Low complexity" evidence="1">
    <location>
        <begin position="1"/>
        <end position="12"/>
    </location>
</feature>
<name>A0A913YQU4_EXADI</name>
<feature type="compositionally biased region" description="Basic and acidic residues" evidence="1">
    <location>
        <begin position="16"/>
        <end position="42"/>
    </location>
</feature>
<evidence type="ECO:0000313" key="2">
    <source>
        <dbReference type="EnsemblMetazoa" id="XP_028517423.1"/>
    </source>
</evidence>
<proteinExistence type="predicted"/>
<reference evidence="2" key="1">
    <citation type="submission" date="2022-11" db="UniProtKB">
        <authorList>
            <consortium name="EnsemblMetazoa"/>
        </authorList>
    </citation>
    <scope>IDENTIFICATION</scope>
</reference>
<evidence type="ECO:0000256" key="1">
    <source>
        <dbReference type="SAM" id="MobiDB-lite"/>
    </source>
</evidence>
<organism evidence="2 3">
    <name type="scientific">Exaiptasia diaphana</name>
    <name type="common">Tropical sea anemone</name>
    <name type="synonym">Aiptasia pulchella</name>
    <dbReference type="NCBI Taxonomy" id="2652724"/>
    <lineage>
        <taxon>Eukaryota</taxon>
        <taxon>Metazoa</taxon>
        <taxon>Cnidaria</taxon>
        <taxon>Anthozoa</taxon>
        <taxon>Hexacorallia</taxon>
        <taxon>Actiniaria</taxon>
        <taxon>Aiptasiidae</taxon>
        <taxon>Exaiptasia</taxon>
    </lineage>
</organism>
<dbReference type="AlphaFoldDB" id="A0A913YQU4"/>
<keyword evidence="3" id="KW-1185">Reference proteome</keyword>
<protein>
    <submittedName>
        <fullName evidence="2">Uncharacterized protein</fullName>
    </submittedName>
</protein>
<dbReference type="OrthoDB" id="5954249at2759"/>
<dbReference type="EnsemblMetazoa" id="XM_028661622.1">
    <property type="protein sequence ID" value="XP_028517423.1"/>
    <property type="gene ID" value="LOC114575902"/>
</dbReference>
<accession>A0A913YQU4</accession>
<dbReference type="RefSeq" id="XP_028517423.1">
    <property type="nucleotide sequence ID" value="XM_028661622.1"/>
</dbReference>
<evidence type="ECO:0000313" key="3">
    <source>
        <dbReference type="Proteomes" id="UP000887567"/>
    </source>
</evidence>